<sequence length="40" mass="4712">MEFLDDYELLTLHETTEVKNAIKKVVIKMHNAGFVYSDLR</sequence>
<organism evidence="1 2">
    <name type="scientific">Funneliformis geosporum</name>
    <dbReference type="NCBI Taxonomy" id="1117311"/>
    <lineage>
        <taxon>Eukaryota</taxon>
        <taxon>Fungi</taxon>
        <taxon>Fungi incertae sedis</taxon>
        <taxon>Mucoromycota</taxon>
        <taxon>Glomeromycotina</taxon>
        <taxon>Glomeromycetes</taxon>
        <taxon>Glomerales</taxon>
        <taxon>Glomeraceae</taxon>
        <taxon>Funneliformis</taxon>
    </lineage>
</organism>
<proteinExistence type="predicted"/>
<reference evidence="1" key="1">
    <citation type="submission" date="2022-08" db="EMBL/GenBank/DDBJ databases">
        <authorList>
            <person name="Kallberg Y."/>
            <person name="Tangrot J."/>
            <person name="Rosling A."/>
        </authorList>
    </citation>
    <scope>NUCLEOTIDE SEQUENCE</scope>
    <source>
        <strain evidence="1">Wild A</strain>
    </source>
</reference>
<accession>A0A9W4T6M0</accession>
<protein>
    <submittedName>
        <fullName evidence="1">1098_t:CDS:1</fullName>
    </submittedName>
</protein>
<gene>
    <name evidence="1" type="ORF">FWILDA_LOCUS15508</name>
</gene>
<keyword evidence="2" id="KW-1185">Reference proteome</keyword>
<feature type="non-terminal residue" evidence="1">
    <location>
        <position position="40"/>
    </location>
</feature>
<dbReference type="AlphaFoldDB" id="A0A9W4T6M0"/>
<name>A0A9W4T6M0_9GLOM</name>
<evidence type="ECO:0000313" key="1">
    <source>
        <dbReference type="EMBL" id="CAI2192298.1"/>
    </source>
</evidence>
<dbReference type="OrthoDB" id="2339265at2759"/>
<dbReference type="EMBL" id="CAMKVN010008205">
    <property type="protein sequence ID" value="CAI2192298.1"/>
    <property type="molecule type" value="Genomic_DNA"/>
</dbReference>
<comment type="caution">
    <text evidence="1">The sequence shown here is derived from an EMBL/GenBank/DDBJ whole genome shotgun (WGS) entry which is preliminary data.</text>
</comment>
<dbReference type="Proteomes" id="UP001153678">
    <property type="component" value="Unassembled WGS sequence"/>
</dbReference>
<evidence type="ECO:0000313" key="2">
    <source>
        <dbReference type="Proteomes" id="UP001153678"/>
    </source>
</evidence>